<reference evidence="1 2" key="1">
    <citation type="journal article" date="2018" name="Nature">
        <title>A major lineage of non-tailed dsDNA viruses as unrecognized killers of marine bacteria.</title>
        <authorList>
            <person name="Kauffman K.M."/>
            <person name="Hussain F.A."/>
            <person name="Yang J."/>
            <person name="Arevalo P."/>
            <person name="Brown J.M."/>
            <person name="Chang W.K."/>
            <person name="VanInsberghe D."/>
            <person name="Elsherbini J."/>
            <person name="Sharma R.S."/>
            <person name="Cutler M.B."/>
            <person name="Kelly L."/>
            <person name="Polz M.F."/>
        </authorList>
    </citation>
    <scope>NUCLEOTIDE SEQUENCE [LARGE SCALE GENOMIC DNA]</scope>
    <source>
        <strain evidence="1 2">10N.222.46.E12</strain>
    </source>
</reference>
<evidence type="ECO:0000313" key="2">
    <source>
        <dbReference type="Proteomes" id="UP000235310"/>
    </source>
</evidence>
<name>A0ACD5G4N3_9VIBR</name>
<geneLocation type="plasmid" evidence="1 2">
    <name>unnamed2</name>
</geneLocation>
<accession>A0ACD5G4N3</accession>
<keyword evidence="1" id="KW-0614">Plasmid</keyword>
<organism evidence="1 2">
    <name type="scientific">Vibrio cyclitrophicus</name>
    <dbReference type="NCBI Taxonomy" id="47951"/>
    <lineage>
        <taxon>Bacteria</taxon>
        <taxon>Pseudomonadati</taxon>
        <taxon>Pseudomonadota</taxon>
        <taxon>Gammaproteobacteria</taxon>
        <taxon>Vibrionales</taxon>
        <taxon>Vibrionaceae</taxon>
        <taxon>Vibrio</taxon>
    </lineage>
</organism>
<proteinExistence type="predicted"/>
<dbReference type="Proteomes" id="UP000235310">
    <property type="component" value="Plasmid unnamed2"/>
</dbReference>
<protein>
    <submittedName>
        <fullName evidence="1">Uncharacterized protein</fullName>
    </submittedName>
</protein>
<sequence>MDWENVLNAIPPNRKADVEIVINGKGYPSVAAVATNFGLAESTLSERLKQADKLELAKENKLTEEEWELFLVPPHPGRKQTTTKE</sequence>
<gene>
    <name evidence="1" type="ORF">BCS90_25030</name>
</gene>
<dbReference type="EMBL" id="CP170592">
    <property type="protein sequence ID" value="XNH96826.1"/>
    <property type="molecule type" value="Genomic_DNA"/>
</dbReference>
<evidence type="ECO:0000313" key="1">
    <source>
        <dbReference type="EMBL" id="XNH96826.1"/>
    </source>
</evidence>